<evidence type="ECO:0000313" key="3">
    <source>
        <dbReference type="Proteomes" id="UP001240236"/>
    </source>
</evidence>
<comment type="caution">
    <text evidence="2">The sequence shown here is derived from an EMBL/GenBank/DDBJ whole genome shotgun (WGS) entry which is preliminary data.</text>
</comment>
<gene>
    <name evidence="2" type="ORF">J2S42_007477</name>
</gene>
<evidence type="ECO:0000256" key="1">
    <source>
        <dbReference type="SAM" id="Phobius"/>
    </source>
</evidence>
<name>A0AAE3W6L0_9ACTN</name>
<feature type="transmembrane region" description="Helical" evidence="1">
    <location>
        <begin position="125"/>
        <end position="144"/>
    </location>
</feature>
<sequence>MGVDTGTEWPEAAAPLDRARVLDVWRSLRETLARETPFARGGTDALDRSFEEIPDDLSEVPAFKEWSSAHLPLRWAMLRVLTAAVPPGPPLSLTGPVVLDKGELRVWPGDVTVNGNLVLRRKARVVVLGTLTVTGALLAATYGYTLAGARRIECRDGVSAGEVLATEAVHCPGTFLLTQETHTAMSPQFTGGTLVDHLWPAQFTRVDVARRVNGGPDAAREALGADAEVFAARLLRS</sequence>
<proteinExistence type="predicted"/>
<accession>A0AAE3W6L0</accession>
<protein>
    <submittedName>
        <fullName evidence="2">Uncharacterized protein</fullName>
    </submittedName>
</protein>
<reference evidence="2 3" key="1">
    <citation type="submission" date="2023-07" db="EMBL/GenBank/DDBJ databases">
        <title>Sequencing the genomes of 1000 actinobacteria strains.</title>
        <authorList>
            <person name="Klenk H.-P."/>
        </authorList>
    </citation>
    <scope>NUCLEOTIDE SEQUENCE [LARGE SCALE GENOMIC DNA]</scope>
    <source>
        <strain evidence="2 3">DSM 44709</strain>
    </source>
</reference>
<dbReference type="AlphaFoldDB" id="A0AAE3W6L0"/>
<dbReference type="EMBL" id="JAUSUZ010000001">
    <property type="protein sequence ID" value="MDQ0370808.1"/>
    <property type="molecule type" value="Genomic_DNA"/>
</dbReference>
<keyword evidence="1" id="KW-0472">Membrane</keyword>
<evidence type="ECO:0000313" key="2">
    <source>
        <dbReference type="EMBL" id="MDQ0370808.1"/>
    </source>
</evidence>
<keyword evidence="3" id="KW-1185">Reference proteome</keyword>
<keyword evidence="1" id="KW-1133">Transmembrane helix</keyword>
<organism evidence="2 3">
    <name type="scientific">Catenuloplanes indicus</name>
    <dbReference type="NCBI Taxonomy" id="137267"/>
    <lineage>
        <taxon>Bacteria</taxon>
        <taxon>Bacillati</taxon>
        <taxon>Actinomycetota</taxon>
        <taxon>Actinomycetes</taxon>
        <taxon>Micromonosporales</taxon>
        <taxon>Micromonosporaceae</taxon>
        <taxon>Catenuloplanes</taxon>
    </lineage>
</organism>
<dbReference type="RefSeq" id="WP_307247063.1">
    <property type="nucleotide sequence ID" value="NZ_JAUSUZ010000001.1"/>
</dbReference>
<dbReference type="Proteomes" id="UP001240236">
    <property type="component" value="Unassembled WGS sequence"/>
</dbReference>
<keyword evidence="1" id="KW-0812">Transmembrane</keyword>